<dbReference type="SUPFAM" id="SSF53041">
    <property type="entry name" value="Resolvase-like"/>
    <property type="match status" value="1"/>
</dbReference>
<dbReference type="InterPro" id="IPR038109">
    <property type="entry name" value="DNA_bind_recomb_sf"/>
</dbReference>
<keyword evidence="6" id="KW-1185">Reference proteome</keyword>
<evidence type="ECO:0000259" key="4">
    <source>
        <dbReference type="PROSITE" id="PS51736"/>
    </source>
</evidence>
<evidence type="ECO:0000256" key="2">
    <source>
        <dbReference type="ARBA" id="ARBA00023172"/>
    </source>
</evidence>
<dbReference type="InterPro" id="IPR006119">
    <property type="entry name" value="Resolv_N"/>
</dbReference>
<dbReference type="PROSITE" id="PS51736">
    <property type="entry name" value="RECOMBINASES_3"/>
    <property type="match status" value="1"/>
</dbReference>
<dbReference type="Pfam" id="PF13408">
    <property type="entry name" value="Zn_ribbon_recom"/>
    <property type="match status" value="1"/>
</dbReference>
<evidence type="ECO:0000256" key="1">
    <source>
        <dbReference type="ARBA" id="ARBA00023125"/>
    </source>
</evidence>
<dbReference type="Pfam" id="PF00239">
    <property type="entry name" value="Resolvase"/>
    <property type="match status" value="1"/>
</dbReference>
<dbReference type="EMBL" id="VFPS01000001">
    <property type="protein sequence ID" value="TQN00727.1"/>
    <property type="molecule type" value="Genomic_DNA"/>
</dbReference>
<dbReference type="Proteomes" id="UP000319804">
    <property type="component" value="Unassembled WGS sequence"/>
</dbReference>
<keyword evidence="1" id="KW-0238">DNA-binding</keyword>
<dbReference type="CDD" id="cd00338">
    <property type="entry name" value="Ser_Recombinase"/>
    <property type="match status" value="1"/>
</dbReference>
<keyword evidence="2" id="KW-0233">DNA recombination</keyword>
<dbReference type="Gene3D" id="3.90.1750.20">
    <property type="entry name" value="Putative Large Serine Recombinase, Chain B, Domain 2"/>
    <property type="match status" value="1"/>
</dbReference>
<organism evidence="5 6">
    <name type="scientific">Microbacterium lacticum</name>
    <dbReference type="NCBI Taxonomy" id="33885"/>
    <lineage>
        <taxon>Bacteria</taxon>
        <taxon>Bacillati</taxon>
        <taxon>Actinomycetota</taxon>
        <taxon>Actinomycetes</taxon>
        <taxon>Micrococcales</taxon>
        <taxon>Microbacteriaceae</taxon>
        <taxon>Microbacterium</taxon>
    </lineage>
</organism>
<sequence>MRAFAESEGLDVAQVLSDDGLSGRKARANADEALRMLDAGEADALLVWKLDRWTRQGLGAIGRLVEVLDRHPKAEFIALRDGIRSTQPSWRLTAAVLSEVARSEADNTAMRVSAAIRDNQQKGRFKGGTVPYGYSPAPHPSGRGRTLILNPAEVATIKRMADWALDGRPINGLIDILTNEGVPTTRSPYRLATLRGEDAHGLARGVWSWPAVAAILTGDAVLGRVSVGSPIDGTRRKAWSLVLDEAGLPLQAFPAALDVETSARLRDRIKSSKIPSGKPRRVPRKARLLSGLLWCGVCGKKLWVTVRSGRSTYTCSRKAGGTCPAPNMTAELAERAITDTFLAERGHWPEAVLEESVHRPEHVDELARVQAAIDQTAAQMTHDDADVARLATELQTLKGRRTELQAAPVTIERRWIPTGRTIAEAWADGDDHTKRGLLERFGLDRIDLLPTETRGSNVFQPERLVPHWIDVDDPDAPDSLGRGLLIPRLSAPVKPPRDYYSRPPGDASHTAG</sequence>
<comment type="caution">
    <text evidence="5">The sequence shown here is derived from an EMBL/GenBank/DDBJ whole genome shotgun (WGS) entry which is preliminary data.</text>
</comment>
<proteinExistence type="predicted"/>
<evidence type="ECO:0000256" key="3">
    <source>
        <dbReference type="SAM" id="MobiDB-lite"/>
    </source>
</evidence>
<evidence type="ECO:0000313" key="5">
    <source>
        <dbReference type="EMBL" id="TQN00727.1"/>
    </source>
</evidence>
<dbReference type="GO" id="GO:0003677">
    <property type="term" value="F:DNA binding"/>
    <property type="evidence" value="ECO:0007669"/>
    <property type="project" value="UniProtKB-KW"/>
</dbReference>
<gene>
    <name evidence="5" type="ORF">FHX68_0845</name>
</gene>
<reference evidence="5 6" key="1">
    <citation type="submission" date="2019-06" db="EMBL/GenBank/DDBJ databases">
        <title>Sequencing the genomes of 1000 actinobacteria strains.</title>
        <authorList>
            <person name="Klenk H.-P."/>
        </authorList>
    </citation>
    <scope>NUCLEOTIDE SEQUENCE [LARGE SCALE GENOMIC DNA]</scope>
    <source>
        <strain evidence="5 6">DSM 20427</strain>
    </source>
</reference>
<name>A0A543L094_9MICO</name>
<dbReference type="InterPro" id="IPR036162">
    <property type="entry name" value="Resolvase-like_N_sf"/>
</dbReference>
<feature type="domain" description="Resolvase/invertase-type recombinase catalytic" evidence="4">
    <location>
        <begin position="1"/>
        <end position="123"/>
    </location>
</feature>
<feature type="region of interest" description="Disordered" evidence="3">
    <location>
        <begin position="480"/>
        <end position="512"/>
    </location>
</feature>
<dbReference type="Gene3D" id="3.40.50.1390">
    <property type="entry name" value="Resolvase, N-terminal catalytic domain"/>
    <property type="match status" value="1"/>
</dbReference>
<dbReference type="SMART" id="SM00857">
    <property type="entry name" value="Resolvase"/>
    <property type="match status" value="1"/>
</dbReference>
<dbReference type="AlphaFoldDB" id="A0A543L094"/>
<dbReference type="PANTHER" id="PTHR30461:SF2">
    <property type="entry name" value="SERINE RECOMBINASE PINE-RELATED"/>
    <property type="match status" value="1"/>
</dbReference>
<dbReference type="InterPro" id="IPR025827">
    <property type="entry name" value="Zn_ribbon_recom_dom"/>
</dbReference>
<dbReference type="GO" id="GO:0000150">
    <property type="term" value="F:DNA strand exchange activity"/>
    <property type="evidence" value="ECO:0007669"/>
    <property type="project" value="InterPro"/>
</dbReference>
<dbReference type="InterPro" id="IPR050639">
    <property type="entry name" value="SSR_resolvase"/>
</dbReference>
<protein>
    <submittedName>
        <fullName evidence="5">Recombinase-like zinc beta ribbon protein</fullName>
    </submittedName>
</protein>
<dbReference type="PANTHER" id="PTHR30461">
    <property type="entry name" value="DNA-INVERTASE FROM LAMBDOID PROPHAGE"/>
    <property type="match status" value="1"/>
</dbReference>
<accession>A0A543L094</accession>
<evidence type="ECO:0000313" key="6">
    <source>
        <dbReference type="Proteomes" id="UP000319804"/>
    </source>
</evidence>